<keyword evidence="3 8" id="KW-1133">Transmembrane helix</keyword>
<evidence type="ECO:0000313" key="10">
    <source>
        <dbReference type="EMBL" id="GAU96018.1"/>
    </source>
</evidence>
<evidence type="ECO:0000313" key="11">
    <source>
        <dbReference type="Proteomes" id="UP000186922"/>
    </source>
</evidence>
<feature type="transmembrane region" description="Helical" evidence="8">
    <location>
        <begin position="30"/>
        <end position="58"/>
    </location>
</feature>
<dbReference type="OrthoDB" id="10044919at2759"/>
<feature type="domain" description="G-protein coupled receptors family 1 profile" evidence="9">
    <location>
        <begin position="49"/>
        <end position="169"/>
    </location>
</feature>
<accession>A0A1D1VBY4</accession>
<keyword evidence="2 8" id="KW-0812">Transmembrane</keyword>
<dbReference type="PANTHER" id="PTHR24243">
    <property type="entry name" value="G-PROTEIN COUPLED RECEPTOR"/>
    <property type="match status" value="1"/>
</dbReference>
<dbReference type="InterPro" id="IPR017452">
    <property type="entry name" value="GPCR_Rhodpsn_7TM"/>
</dbReference>
<keyword evidence="5 8" id="KW-0472">Membrane</keyword>
<keyword evidence="4" id="KW-0297">G-protein coupled receptor</keyword>
<reference evidence="10 11" key="1">
    <citation type="journal article" date="2016" name="Nat. Commun.">
        <title>Extremotolerant tardigrade genome and improved radiotolerance of human cultured cells by tardigrade-unique protein.</title>
        <authorList>
            <person name="Hashimoto T."/>
            <person name="Horikawa D.D."/>
            <person name="Saito Y."/>
            <person name="Kuwahara H."/>
            <person name="Kozuka-Hata H."/>
            <person name="Shin-I T."/>
            <person name="Minakuchi Y."/>
            <person name="Ohishi K."/>
            <person name="Motoyama A."/>
            <person name="Aizu T."/>
            <person name="Enomoto A."/>
            <person name="Kondo K."/>
            <person name="Tanaka S."/>
            <person name="Hara Y."/>
            <person name="Koshikawa S."/>
            <person name="Sagara H."/>
            <person name="Miura T."/>
            <person name="Yokobori S."/>
            <person name="Miyagawa K."/>
            <person name="Suzuki Y."/>
            <person name="Kubo T."/>
            <person name="Oyama M."/>
            <person name="Kohara Y."/>
            <person name="Fujiyama A."/>
            <person name="Arakawa K."/>
            <person name="Katayama T."/>
            <person name="Toyoda A."/>
            <person name="Kunieda T."/>
        </authorList>
    </citation>
    <scope>NUCLEOTIDE SEQUENCE [LARGE SCALE GENOMIC DNA]</scope>
    <source>
        <strain evidence="10 11">YOKOZUNA-1</strain>
    </source>
</reference>
<evidence type="ECO:0000256" key="7">
    <source>
        <dbReference type="ARBA" id="ARBA00023224"/>
    </source>
</evidence>
<evidence type="ECO:0000259" key="9">
    <source>
        <dbReference type="PROSITE" id="PS50262"/>
    </source>
</evidence>
<evidence type="ECO:0000256" key="5">
    <source>
        <dbReference type="ARBA" id="ARBA00023136"/>
    </source>
</evidence>
<keyword evidence="6" id="KW-0675">Receptor</keyword>
<evidence type="ECO:0000256" key="3">
    <source>
        <dbReference type="ARBA" id="ARBA00022989"/>
    </source>
</evidence>
<dbReference type="EMBL" id="BDGG01000003">
    <property type="protein sequence ID" value="GAU96018.1"/>
    <property type="molecule type" value="Genomic_DNA"/>
</dbReference>
<dbReference type="CDD" id="cd00637">
    <property type="entry name" value="7tm_classA_rhodopsin-like"/>
    <property type="match status" value="1"/>
</dbReference>
<organism evidence="10 11">
    <name type="scientific">Ramazzottius varieornatus</name>
    <name type="common">Water bear</name>
    <name type="synonym">Tardigrade</name>
    <dbReference type="NCBI Taxonomy" id="947166"/>
    <lineage>
        <taxon>Eukaryota</taxon>
        <taxon>Metazoa</taxon>
        <taxon>Ecdysozoa</taxon>
        <taxon>Tardigrada</taxon>
        <taxon>Eutardigrada</taxon>
        <taxon>Parachela</taxon>
        <taxon>Hypsibioidea</taxon>
        <taxon>Ramazzottiidae</taxon>
        <taxon>Ramazzottius</taxon>
    </lineage>
</organism>
<dbReference type="PANTHER" id="PTHR24243:SF208">
    <property type="entry name" value="PYROKININ-1 RECEPTOR"/>
    <property type="match status" value="1"/>
</dbReference>
<dbReference type="AlphaFoldDB" id="A0A1D1VBY4"/>
<sequence length="169" mass="18958">MDLNVTIFWNSSAFMNSTIIFNASSEARSFVILVASWCVVPVFCAGALLNAAVLLTFLVHANQLINSFSIHIVNLTVLDLAYCLLLSPLILYRNFDESWLHSPATCGFYKYASWTISNLIVWQHLVVSVDRWLAFIVPIWYREKKTALTEETTSQIGPTGRSKPIAILG</sequence>
<proteinExistence type="predicted"/>
<evidence type="ECO:0000256" key="8">
    <source>
        <dbReference type="SAM" id="Phobius"/>
    </source>
</evidence>
<evidence type="ECO:0000256" key="1">
    <source>
        <dbReference type="ARBA" id="ARBA00004141"/>
    </source>
</evidence>
<gene>
    <name evidence="10" type="primary">RvY_07524-1</name>
    <name evidence="10" type="synonym">RvY_07524.1</name>
    <name evidence="10" type="ORF">RvY_07524</name>
</gene>
<dbReference type="GO" id="GO:0016020">
    <property type="term" value="C:membrane"/>
    <property type="evidence" value="ECO:0007669"/>
    <property type="project" value="UniProtKB-SubCell"/>
</dbReference>
<evidence type="ECO:0000256" key="2">
    <source>
        <dbReference type="ARBA" id="ARBA00022692"/>
    </source>
</evidence>
<dbReference type="PROSITE" id="PS50262">
    <property type="entry name" value="G_PROTEIN_RECEP_F1_2"/>
    <property type="match status" value="1"/>
</dbReference>
<feature type="transmembrane region" description="Helical" evidence="8">
    <location>
        <begin position="70"/>
        <end position="92"/>
    </location>
</feature>
<comment type="caution">
    <text evidence="10">The sequence shown here is derived from an EMBL/GenBank/DDBJ whole genome shotgun (WGS) entry which is preliminary data.</text>
</comment>
<dbReference type="GO" id="GO:0004930">
    <property type="term" value="F:G protein-coupled receptor activity"/>
    <property type="evidence" value="ECO:0007669"/>
    <property type="project" value="UniProtKB-KW"/>
</dbReference>
<name>A0A1D1VBY4_RAMVA</name>
<dbReference type="Gene3D" id="1.20.1070.10">
    <property type="entry name" value="Rhodopsin 7-helix transmembrane proteins"/>
    <property type="match status" value="1"/>
</dbReference>
<dbReference type="Pfam" id="PF00001">
    <property type="entry name" value="7tm_1"/>
    <property type="match status" value="1"/>
</dbReference>
<dbReference type="SUPFAM" id="SSF81321">
    <property type="entry name" value="Family A G protein-coupled receptor-like"/>
    <property type="match status" value="1"/>
</dbReference>
<comment type="subcellular location">
    <subcellularLocation>
        <location evidence="1">Membrane</location>
        <topology evidence="1">Multi-pass membrane protein</topology>
    </subcellularLocation>
</comment>
<evidence type="ECO:0000256" key="6">
    <source>
        <dbReference type="ARBA" id="ARBA00023170"/>
    </source>
</evidence>
<dbReference type="InterPro" id="IPR000276">
    <property type="entry name" value="GPCR_Rhodpsn"/>
</dbReference>
<keyword evidence="7" id="KW-0807">Transducer</keyword>
<evidence type="ECO:0000256" key="4">
    <source>
        <dbReference type="ARBA" id="ARBA00023040"/>
    </source>
</evidence>
<keyword evidence="11" id="KW-1185">Reference proteome</keyword>
<protein>
    <recommendedName>
        <fullName evidence="9">G-protein coupled receptors family 1 profile domain-containing protein</fullName>
    </recommendedName>
</protein>
<dbReference type="Proteomes" id="UP000186922">
    <property type="component" value="Unassembled WGS sequence"/>
</dbReference>